<evidence type="ECO:0000256" key="3">
    <source>
        <dbReference type="ARBA" id="ARBA00022729"/>
    </source>
</evidence>
<feature type="domain" description="WxxW" evidence="6">
    <location>
        <begin position="32"/>
        <end position="115"/>
    </location>
</feature>
<dbReference type="GeneID" id="102802261"/>
<evidence type="ECO:0000256" key="4">
    <source>
        <dbReference type="ARBA" id="ARBA00023180"/>
    </source>
</evidence>
<evidence type="ECO:0000256" key="5">
    <source>
        <dbReference type="SAM" id="SignalP"/>
    </source>
</evidence>
<evidence type="ECO:0000256" key="1">
    <source>
        <dbReference type="ARBA" id="ARBA00004613"/>
    </source>
</evidence>
<gene>
    <name evidence="8" type="primary">LOC102802261</name>
</gene>
<dbReference type="InterPro" id="IPR039675">
    <property type="entry name" value="CILP1/CILP2"/>
</dbReference>
<evidence type="ECO:0000259" key="6">
    <source>
        <dbReference type="Pfam" id="PF13330"/>
    </source>
</evidence>
<accession>A0ABM0MZT5</accession>
<evidence type="ECO:0000313" key="8">
    <source>
        <dbReference type="RefSeq" id="XP_006825526.1"/>
    </source>
</evidence>
<feature type="signal peptide" evidence="5">
    <location>
        <begin position="1"/>
        <end position="24"/>
    </location>
</feature>
<keyword evidence="3 5" id="KW-0732">Signal</keyword>
<evidence type="ECO:0000313" key="7">
    <source>
        <dbReference type="Proteomes" id="UP000694865"/>
    </source>
</evidence>
<dbReference type="RefSeq" id="XP_006825526.1">
    <property type="nucleotide sequence ID" value="XM_006825463.1"/>
</dbReference>
<keyword evidence="7" id="KW-1185">Reference proteome</keyword>
<evidence type="ECO:0000256" key="2">
    <source>
        <dbReference type="ARBA" id="ARBA00022525"/>
    </source>
</evidence>
<sequence length="117" mass="12864">MNFAGLLVIYVGIICQTHLLGTAAQDECSGWWTNWFNHDGPSGLGDYETTSFFVDHLGNDMCSDPTGVQAQTVDGVAAEDTGEIFSDYSPEEGFVCLRADQPDNECYDYEVRFCCPA</sequence>
<feature type="chain" id="PRO_5045194023" evidence="5">
    <location>
        <begin position="25"/>
        <end position="117"/>
    </location>
</feature>
<name>A0ABM0MZT5_SACKO</name>
<reference evidence="8" key="1">
    <citation type="submission" date="2025-08" db="UniProtKB">
        <authorList>
            <consortium name="RefSeq"/>
        </authorList>
    </citation>
    <scope>IDENTIFICATION</scope>
    <source>
        <tissue evidence="8">Testes</tissue>
    </source>
</reference>
<dbReference type="Pfam" id="PF13330">
    <property type="entry name" value="Mucin2_WxxW"/>
    <property type="match status" value="1"/>
</dbReference>
<comment type="subcellular location">
    <subcellularLocation>
        <location evidence="1">Secreted</location>
    </subcellularLocation>
</comment>
<proteinExistence type="predicted"/>
<keyword evidence="2" id="KW-0964">Secreted</keyword>
<protein>
    <submittedName>
        <fullName evidence="8">Cartilage intermediate layer protein 1-like</fullName>
    </submittedName>
</protein>
<dbReference type="Proteomes" id="UP000694865">
    <property type="component" value="Unplaced"/>
</dbReference>
<organism evidence="7 8">
    <name type="scientific">Saccoglossus kowalevskii</name>
    <name type="common">Acorn worm</name>
    <dbReference type="NCBI Taxonomy" id="10224"/>
    <lineage>
        <taxon>Eukaryota</taxon>
        <taxon>Metazoa</taxon>
        <taxon>Hemichordata</taxon>
        <taxon>Enteropneusta</taxon>
        <taxon>Harrimaniidae</taxon>
        <taxon>Saccoglossus</taxon>
    </lineage>
</organism>
<keyword evidence="4" id="KW-0325">Glycoprotein</keyword>
<dbReference type="PANTHER" id="PTHR15031">
    <property type="entry name" value="CARTILAGE INTERMEDIATE LAYER PROTEIN CLIP"/>
    <property type="match status" value="1"/>
</dbReference>
<dbReference type="InterPro" id="IPR025155">
    <property type="entry name" value="WxxW_domain"/>
</dbReference>